<dbReference type="Pfam" id="PF05514">
    <property type="entry name" value="HR_lesion"/>
    <property type="match status" value="1"/>
</dbReference>
<keyword evidence="1" id="KW-0472">Membrane</keyword>
<keyword evidence="1" id="KW-0812">Transmembrane</keyword>
<dbReference type="eggNOG" id="ENOG502RXPQ">
    <property type="taxonomic scope" value="Eukaryota"/>
</dbReference>
<sequence length="151" mass="16624">MGSPTLGFVGRLLFSFLFLSSGAQKLQSFNLATGGPVMSLLAPKMDIFLSHIKDFTGISVPLEKEHYVLLLGAAVFLEIVGGTLFLLNYNVGAMFLLLFTVSVTPVIHNFWDIKDQNAQLVELIMFFKNIALIGALLFFLGRDKPRKARAA</sequence>
<feature type="chain" id="PRO_5003636233" description="DoxX family protein" evidence="2">
    <location>
        <begin position="29"/>
        <end position="151"/>
    </location>
</feature>
<dbReference type="EMBL" id="AGSI01000018">
    <property type="protein sequence ID" value="EIE19766.1"/>
    <property type="molecule type" value="Genomic_DNA"/>
</dbReference>
<accession>I0YMZ7</accession>
<keyword evidence="1" id="KW-1133">Transmembrane helix</keyword>
<evidence type="ECO:0000313" key="4">
    <source>
        <dbReference type="Proteomes" id="UP000007264"/>
    </source>
</evidence>
<feature type="transmembrane region" description="Helical" evidence="1">
    <location>
        <begin position="123"/>
        <end position="141"/>
    </location>
</feature>
<organism evidence="3 4">
    <name type="scientific">Coccomyxa subellipsoidea (strain C-169)</name>
    <name type="common">Green microalga</name>
    <dbReference type="NCBI Taxonomy" id="574566"/>
    <lineage>
        <taxon>Eukaryota</taxon>
        <taxon>Viridiplantae</taxon>
        <taxon>Chlorophyta</taxon>
        <taxon>core chlorophytes</taxon>
        <taxon>Trebouxiophyceae</taxon>
        <taxon>Trebouxiophyceae incertae sedis</taxon>
        <taxon>Coccomyxaceae</taxon>
        <taxon>Coccomyxa</taxon>
        <taxon>Coccomyxa subellipsoidea</taxon>
    </lineage>
</organism>
<feature type="transmembrane region" description="Helical" evidence="1">
    <location>
        <begin position="94"/>
        <end position="111"/>
    </location>
</feature>
<dbReference type="OrthoDB" id="529675at2759"/>
<dbReference type="RefSeq" id="XP_005644310.1">
    <property type="nucleotide sequence ID" value="XM_005644253.1"/>
</dbReference>
<dbReference type="PANTHER" id="PTHR31474">
    <property type="entry name" value="HR-LIKE LESION-INDUCER"/>
    <property type="match status" value="1"/>
</dbReference>
<evidence type="ECO:0000256" key="1">
    <source>
        <dbReference type="SAM" id="Phobius"/>
    </source>
</evidence>
<dbReference type="InterPro" id="IPR008637">
    <property type="entry name" value="HR_lesion"/>
</dbReference>
<keyword evidence="2" id="KW-0732">Signal</keyword>
<dbReference type="Proteomes" id="UP000007264">
    <property type="component" value="Unassembled WGS sequence"/>
</dbReference>
<feature type="signal peptide" evidence="2">
    <location>
        <begin position="1"/>
        <end position="28"/>
    </location>
</feature>
<name>I0YMZ7_COCSC</name>
<evidence type="ECO:0000313" key="3">
    <source>
        <dbReference type="EMBL" id="EIE19766.1"/>
    </source>
</evidence>
<reference evidence="3 4" key="1">
    <citation type="journal article" date="2012" name="Genome Biol.">
        <title>The genome of the polar eukaryotic microalga coccomyxa subellipsoidea reveals traits of cold adaptation.</title>
        <authorList>
            <person name="Blanc G."/>
            <person name="Agarkova I."/>
            <person name="Grimwood J."/>
            <person name="Kuo A."/>
            <person name="Brueggeman A."/>
            <person name="Dunigan D."/>
            <person name="Gurnon J."/>
            <person name="Ladunga I."/>
            <person name="Lindquist E."/>
            <person name="Lucas S."/>
            <person name="Pangilinan J."/>
            <person name="Proschold T."/>
            <person name="Salamov A."/>
            <person name="Schmutz J."/>
            <person name="Weeks D."/>
            <person name="Yamada T."/>
            <person name="Claverie J.M."/>
            <person name="Grigoriev I."/>
            <person name="Van Etten J."/>
            <person name="Lomsadze A."/>
            <person name="Borodovsky M."/>
        </authorList>
    </citation>
    <scope>NUCLEOTIDE SEQUENCE [LARGE SCALE GENOMIC DNA]</scope>
    <source>
        <strain evidence="3 4">C-169</strain>
    </source>
</reference>
<keyword evidence="4" id="KW-1185">Reference proteome</keyword>
<evidence type="ECO:0008006" key="5">
    <source>
        <dbReference type="Google" id="ProtNLM"/>
    </source>
</evidence>
<protein>
    <recommendedName>
        <fullName evidence="5">DoxX family protein</fullName>
    </recommendedName>
</protein>
<evidence type="ECO:0000256" key="2">
    <source>
        <dbReference type="SAM" id="SignalP"/>
    </source>
</evidence>
<feature type="transmembrane region" description="Helical" evidence="1">
    <location>
        <begin position="67"/>
        <end position="87"/>
    </location>
</feature>
<dbReference type="AlphaFoldDB" id="I0YMZ7"/>
<comment type="caution">
    <text evidence="3">The sequence shown here is derived from an EMBL/GenBank/DDBJ whole genome shotgun (WGS) entry which is preliminary data.</text>
</comment>
<proteinExistence type="predicted"/>
<gene>
    <name evidence="3" type="ORF">COCSUDRAFT_54610</name>
</gene>
<dbReference type="GeneID" id="17037738"/>
<dbReference type="PANTHER" id="PTHR31474:SF1">
    <property type="entry name" value="EXPRESSED PROTEIN"/>
    <property type="match status" value="1"/>
</dbReference>
<dbReference type="KEGG" id="csl:COCSUDRAFT_54610"/>